<organism evidence="2 3">
    <name type="scientific">Promicromonospora vindobonensis</name>
    <dbReference type="NCBI Taxonomy" id="195748"/>
    <lineage>
        <taxon>Bacteria</taxon>
        <taxon>Bacillati</taxon>
        <taxon>Actinomycetota</taxon>
        <taxon>Actinomycetes</taxon>
        <taxon>Micrococcales</taxon>
        <taxon>Promicromonosporaceae</taxon>
        <taxon>Promicromonospora</taxon>
    </lineage>
</organism>
<comment type="caution">
    <text evidence="2">The sequence shown here is derived from an EMBL/GenBank/DDBJ whole genome shotgun (WGS) entry which is preliminary data.</text>
</comment>
<dbReference type="Gene3D" id="3.40.50.300">
    <property type="entry name" value="P-loop containing nucleotide triphosphate hydrolases"/>
    <property type="match status" value="1"/>
</dbReference>
<dbReference type="CDD" id="cd01983">
    <property type="entry name" value="SIMIBI"/>
    <property type="match status" value="1"/>
</dbReference>
<dbReference type="SUPFAM" id="SSF52540">
    <property type="entry name" value="P-loop containing nucleoside triphosphate hydrolases"/>
    <property type="match status" value="1"/>
</dbReference>
<name>A0ABW5VY49_9MICO</name>
<dbReference type="Pfam" id="PF13671">
    <property type="entry name" value="AAA_33"/>
    <property type="match status" value="1"/>
</dbReference>
<protein>
    <submittedName>
        <fullName evidence="2">AAA family ATPase</fullName>
    </submittedName>
</protein>
<accession>A0ABW5VY49</accession>
<dbReference type="InterPro" id="IPR027417">
    <property type="entry name" value="P-loop_NTPase"/>
</dbReference>
<proteinExistence type="predicted"/>
<evidence type="ECO:0000256" key="1">
    <source>
        <dbReference type="SAM" id="MobiDB-lite"/>
    </source>
</evidence>
<reference evidence="3" key="1">
    <citation type="journal article" date="2019" name="Int. J. Syst. Evol. Microbiol.">
        <title>The Global Catalogue of Microorganisms (GCM) 10K type strain sequencing project: providing services to taxonomists for standard genome sequencing and annotation.</title>
        <authorList>
            <consortium name="The Broad Institute Genomics Platform"/>
            <consortium name="The Broad Institute Genome Sequencing Center for Infectious Disease"/>
            <person name="Wu L."/>
            <person name="Ma J."/>
        </authorList>
    </citation>
    <scope>NUCLEOTIDE SEQUENCE [LARGE SCALE GENOMIC DNA]</scope>
    <source>
        <strain evidence="3">CCM 7044</strain>
    </source>
</reference>
<evidence type="ECO:0000313" key="2">
    <source>
        <dbReference type="EMBL" id="MFD2796144.1"/>
    </source>
</evidence>
<keyword evidence="3" id="KW-1185">Reference proteome</keyword>
<dbReference type="Proteomes" id="UP001597479">
    <property type="component" value="Unassembled WGS sequence"/>
</dbReference>
<dbReference type="RefSeq" id="WP_377187217.1">
    <property type="nucleotide sequence ID" value="NZ_JBHUOG010000002.1"/>
</dbReference>
<feature type="region of interest" description="Disordered" evidence="1">
    <location>
        <begin position="1"/>
        <end position="21"/>
    </location>
</feature>
<sequence>MTGRQERASTTPPSPERPLGPRLILLNGLPGVGKSTLAAAWSARHPGTLNLDIDVVRSLISGAAPDTAEPARALGLAMAVEHLRGGHDVVVPQLVARTDQVPRFADAAGTAGARFVHVLLEAPDDLVAGRLARDAATRRRYLGPAALAGYAAGLREVALRPGVLRLADEGLSVAVGRLEELLGAA</sequence>
<evidence type="ECO:0000313" key="3">
    <source>
        <dbReference type="Proteomes" id="UP001597479"/>
    </source>
</evidence>
<gene>
    <name evidence="2" type="ORF">ACFS27_21465</name>
</gene>
<dbReference type="EMBL" id="JBHUOG010000002">
    <property type="protein sequence ID" value="MFD2796144.1"/>
    <property type="molecule type" value="Genomic_DNA"/>
</dbReference>